<dbReference type="Proteomes" id="UP001500102">
    <property type="component" value="Unassembled WGS sequence"/>
</dbReference>
<sequence length="690" mass="69986">MTVLRLARSELKRMTGGLLPKLTILALALVPLLYGAVYLYANWDPYGKLNQIDAALVVEDSGAASADGTRLEAGRKVAESLVDDHVFNWKTVGSTEEADQGVSNGTYAFALKIPKDFSANLASPGSFDAANQAMLNVTTNDANNYLLSTIVDKLTTAVHTTVAKEVGEETANQLLTGFGTIHTQMLKASDGAGRLADGVARLHDGTVSLHQGTGELKSGASELYNGEVKLRDGATSLSAGAAQLSGGLTQLKDKTAALPANAQQLADGAAQVAAGNAALNTAMQSIPGQLAAANQAAQQAAAQGQRSRVVASTGHLVAAGVLTQEQADAVVADVDATPAPAAPSPAAAASAAKLQTAATQVQKLADGSAAVSAGASQLAGAAPALSDAVAKASAGADQLASGSATLAAGQQNAMDGAGKLVQGAQKLDDGAAQLETGAATASDGAGTLAGELAQGAGKVPNPDDAQKDSLSKVMADPVAVSKVSQAKAGSYGAGLAPFFLTLALWIGVFMLVQAMRPVTQRALASNAPAWKIAAGGWLPFLAVSAVQASLLTLVVDVGLGLDPAHPVLMWFLMLAAAMAFSAIIQGVVALLGSPGKLVVLILLVLQLVSSGGTFPWQTTPEPLHVVHQILPMGYVVSGMRHLIYGADLAIILPTMLGLVGYTLLGLAMSTAAVRKNKYWTLKTLKPEIAV</sequence>
<comment type="caution">
    <text evidence="7">The sequence shown here is derived from an EMBL/GenBank/DDBJ whole genome shotgun (WGS) entry which is preliminary data.</text>
</comment>
<feature type="transmembrane region" description="Helical" evidence="5">
    <location>
        <begin position="567"/>
        <end position="590"/>
    </location>
</feature>
<evidence type="ECO:0000259" key="6">
    <source>
        <dbReference type="Pfam" id="PF12698"/>
    </source>
</evidence>
<accession>A0ABN2YP38</accession>
<keyword evidence="8" id="KW-1185">Reference proteome</keyword>
<feature type="transmembrane region" description="Helical" evidence="5">
    <location>
        <begin position="491"/>
        <end position="512"/>
    </location>
</feature>
<reference evidence="7 8" key="1">
    <citation type="journal article" date="2019" name="Int. J. Syst. Evol. Microbiol.">
        <title>The Global Catalogue of Microorganisms (GCM) 10K type strain sequencing project: providing services to taxonomists for standard genome sequencing and annotation.</title>
        <authorList>
            <consortium name="The Broad Institute Genomics Platform"/>
            <consortium name="The Broad Institute Genome Sequencing Center for Infectious Disease"/>
            <person name="Wu L."/>
            <person name="Ma J."/>
        </authorList>
    </citation>
    <scope>NUCLEOTIDE SEQUENCE [LARGE SCALE GENOMIC DNA]</scope>
    <source>
        <strain evidence="7 8">JCM 15921</strain>
    </source>
</reference>
<feature type="transmembrane region" description="Helical" evidence="5">
    <location>
        <begin position="642"/>
        <end position="667"/>
    </location>
</feature>
<feature type="domain" description="ABC-2 type transporter transmembrane" evidence="6">
    <location>
        <begin position="462"/>
        <end position="669"/>
    </location>
</feature>
<dbReference type="InterPro" id="IPR051328">
    <property type="entry name" value="T7SS_ABC-Transporter"/>
</dbReference>
<dbReference type="PANTHER" id="PTHR43077:SF5">
    <property type="entry name" value="PHAGE INFECTION PROTEIN"/>
    <property type="match status" value="1"/>
</dbReference>
<dbReference type="InterPro" id="IPR013525">
    <property type="entry name" value="ABC2_TM"/>
</dbReference>
<keyword evidence="4 5" id="KW-0472">Membrane</keyword>
<evidence type="ECO:0000313" key="8">
    <source>
        <dbReference type="Proteomes" id="UP001500102"/>
    </source>
</evidence>
<keyword evidence="2 5" id="KW-0812">Transmembrane</keyword>
<evidence type="ECO:0000256" key="2">
    <source>
        <dbReference type="ARBA" id="ARBA00022692"/>
    </source>
</evidence>
<evidence type="ECO:0000313" key="7">
    <source>
        <dbReference type="EMBL" id="GAA2130170.1"/>
    </source>
</evidence>
<dbReference type="EMBL" id="BAAAQB010000012">
    <property type="protein sequence ID" value="GAA2130170.1"/>
    <property type="molecule type" value="Genomic_DNA"/>
</dbReference>
<dbReference type="RefSeq" id="WP_344362989.1">
    <property type="nucleotide sequence ID" value="NZ_BAAAQB010000012.1"/>
</dbReference>
<evidence type="ECO:0000256" key="4">
    <source>
        <dbReference type="ARBA" id="ARBA00023136"/>
    </source>
</evidence>
<dbReference type="PANTHER" id="PTHR43077">
    <property type="entry name" value="TRANSPORT PERMEASE YVFS-RELATED"/>
    <property type="match status" value="1"/>
</dbReference>
<keyword evidence="3 5" id="KW-1133">Transmembrane helix</keyword>
<organism evidence="7 8">
    <name type="scientific">Arthrobacter humicola</name>
    <dbReference type="NCBI Taxonomy" id="409291"/>
    <lineage>
        <taxon>Bacteria</taxon>
        <taxon>Bacillati</taxon>
        <taxon>Actinomycetota</taxon>
        <taxon>Actinomycetes</taxon>
        <taxon>Micrococcales</taxon>
        <taxon>Micrococcaceae</taxon>
        <taxon>Arthrobacter</taxon>
    </lineage>
</organism>
<dbReference type="NCBIfam" id="TIGR03062">
    <property type="entry name" value="pip_yhgE_Cterm"/>
    <property type="match status" value="1"/>
</dbReference>
<dbReference type="InterPro" id="IPR017500">
    <property type="entry name" value="Phage_infect_YhgE_N"/>
</dbReference>
<comment type="subcellular location">
    <subcellularLocation>
        <location evidence="1">Membrane</location>
        <topology evidence="1">Multi-pass membrane protein</topology>
    </subcellularLocation>
</comment>
<protein>
    <submittedName>
        <fullName evidence="7">YhgE/Pip domain-containing protein</fullName>
    </submittedName>
</protein>
<feature type="transmembrane region" description="Helical" evidence="5">
    <location>
        <begin position="597"/>
        <end position="616"/>
    </location>
</feature>
<dbReference type="NCBIfam" id="TIGR03057">
    <property type="entry name" value="xxxLxxG_by_4"/>
    <property type="match status" value="4"/>
</dbReference>
<evidence type="ECO:0000256" key="3">
    <source>
        <dbReference type="ARBA" id="ARBA00022989"/>
    </source>
</evidence>
<dbReference type="Pfam" id="PF12698">
    <property type="entry name" value="ABC2_membrane_3"/>
    <property type="match status" value="1"/>
</dbReference>
<feature type="transmembrane region" description="Helical" evidence="5">
    <location>
        <begin position="21"/>
        <end position="41"/>
    </location>
</feature>
<gene>
    <name evidence="7" type="ORF">GCM10009825_10970</name>
</gene>
<dbReference type="InterPro" id="IPR023908">
    <property type="entry name" value="xxxLxxG_rpt"/>
</dbReference>
<proteinExistence type="predicted"/>
<dbReference type="InterPro" id="IPR017501">
    <property type="entry name" value="Phage_infect_YhgE_C"/>
</dbReference>
<evidence type="ECO:0000256" key="5">
    <source>
        <dbReference type="SAM" id="Phobius"/>
    </source>
</evidence>
<evidence type="ECO:0000256" key="1">
    <source>
        <dbReference type="ARBA" id="ARBA00004141"/>
    </source>
</evidence>
<dbReference type="NCBIfam" id="TIGR03061">
    <property type="entry name" value="pip_yhgE_Nterm"/>
    <property type="match status" value="1"/>
</dbReference>
<feature type="transmembrane region" description="Helical" evidence="5">
    <location>
        <begin position="532"/>
        <end position="555"/>
    </location>
</feature>
<name>A0ABN2YP38_9MICC</name>